<evidence type="ECO:0000313" key="4">
    <source>
        <dbReference type="EMBL" id="PVH95380.1"/>
    </source>
</evidence>
<dbReference type="Pfam" id="PF23658">
    <property type="entry name" value="PDZ_CPAF_rel"/>
    <property type="match status" value="1"/>
</dbReference>
<name>A0A2V1DB97_9PLEO</name>
<protein>
    <submittedName>
        <fullName evidence="4">Uncharacterized protein</fullName>
    </submittedName>
</protein>
<dbReference type="PANTHER" id="PTHR37049">
    <property type="entry name" value="PEPTIDASE S41 FAMILY PROTEIN"/>
    <property type="match status" value="1"/>
</dbReference>
<feature type="domain" description="CPAF-like PDZ" evidence="3">
    <location>
        <begin position="183"/>
        <end position="305"/>
    </location>
</feature>
<accession>A0A2V1DB97</accession>
<dbReference type="InterPro" id="IPR056186">
    <property type="entry name" value="PDZ_CPAF-rel"/>
</dbReference>
<dbReference type="OrthoDB" id="27214at2759"/>
<dbReference type="InterPro" id="IPR005151">
    <property type="entry name" value="Tail-specific_protease"/>
</dbReference>
<feature type="domain" description="Tail specific protease" evidence="2">
    <location>
        <begin position="384"/>
        <end position="609"/>
    </location>
</feature>
<dbReference type="InterPro" id="IPR029045">
    <property type="entry name" value="ClpP/crotonase-like_dom_sf"/>
</dbReference>
<gene>
    <name evidence="4" type="ORF">DM02DRAFT_537479</name>
</gene>
<dbReference type="GO" id="GO:0006508">
    <property type="term" value="P:proteolysis"/>
    <property type="evidence" value="ECO:0007669"/>
    <property type="project" value="InterPro"/>
</dbReference>
<feature type="region of interest" description="Disordered" evidence="1">
    <location>
        <begin position="740"/>
        <end position="766"/>
    </location>
</feature>
<evidence type="ECO:0000259" key="3">
    <source>
        <dbReference type="Pfam" id="PF23658"/>
    </source>
</evidence>
<feature type="region of interest" description="Disordered" evidence="1">
    <location>
        <begin position="22"/>
        <end position="58"/>
    </location>
</feature>
<dbReference type="GO" id="GO:0008236">
    <property type="term" value="F:serine-type peptidase activity"/>
    <property type="evidence" value="ECO:0007669"/>
    <property type="project" value="InterPro"/>
</dbReference>
<feature type="compositionally biased region" description="Low complexity" evidence="1">
    <location>
        <begin position="327"/>
        <end position="349"/>
    </location>
</feature>
<evidence type="ECO:0000313" key="5">
    <source>
        <dbReference type="Proteomes" id="UP000244855"/>
    </source>
</evidence>
<reference evidence="4 5" key="1">
    <citation type="journal article" date="2018" name="Sci. Rep.">
        <title>Comparative genomics provides insights into the lifestyle and reveals functional heterogeneity of dark septate endophytic fungi.</title>
        <authorList>
            <person name="Knapp D.G."/>
            <person name="Nemeth J.B."/>
            <person name="Barry K."/>
            <person name="Hainaut M."/>
            <person name="Henrissat B."/>
            <person name="Johnson J."/>
            <person name="Kuo A."/>
            <person name="Lim J.H.P."/>
            <person name="Lipzen A."/>
            <person name="Nolan M."/>
            <person name="Ohm R.A."/>
            <person name="Tamas L."/>
            <person name="Grigoriev I.V."/>
            <person name="Spatafora J.W."/>
            <person name="Nagy L.G."/>
            <person name="Kovacs G.M."/>
        </authorList>
    </citation>
    <scope>NUCLEOTIDE SEQUENCE [LARGE SCALE GENOMIC DNA]</scope>
    <source>
        <strain evidence="4 5">DSE2036</strain>
    </source>
</reference>
<proteinExistence type="predicted"/>
<dbReference type="PANTHER" id="PTHR37049:SF4">
    <property type="entry name" value="RHODANESE DOMAIN-CONTAINING PROTEIN"/>
    <property type="match status" value="1"/>
</dbReference>
<dbReference type="Gene3D" id="3.90.226.10">
    <property type="entry name" value="2-enoyl-CoA Hydratase, Chain A, domain 1"/>
    <property type="match status" value="1"/>
</dbReference>
<dbReference type="InterPro" id="IPR052766">
    <property type="entry name" value="S41A_metabolite_peptidase"/>
</dbReference>
<feature type="compositionally biased region" description="Polar residues" evidence="1">
    <location>
        <begin position="740"/>
        <end position="754"/>
    </location>
</feature>
<dbReference type="AlphaFoldDB" id="A0A2V1DB97"/>
<feature type="region of interest" description="Disordered" evidence="1">
    <location>
        <begin position="327"/>
        <end position="364"/>
    </location>
</feature>
<evidence type="ECO:0000259" key="2">
    <source>
        <dbReference type="Pfam" id="PF03572"/>
    </source>
</evidence>
<sequence length="794" mass="86513">MYGVPRGDVDIDEDNFRIKAAAVTQNSTSSTRSATTGTRSSSTSTPTAAPTAPSTPGLAEPCAVISSAIKAMPSGSRKIVPAELGAQCLRSVPLDRQGNMQLIEDLKLYLQWQSNLAYLKNPPAEYTEAPVDLMGEMESMQRQLSAGGYQNEYEFQLELNRLFNRAYDNHLTWQPDILASVMQFQRPAGSELVSVSSDGNELPEIYSYQDILLANSNPSFKPSPLRAINGQGVVEYLQKVSVQAGFHDADTRWNALFPSQSLIASGMTYLGSFRTGTYESPNTTMSFANGTIKSSMNVAVVLRDFEGVNNGDTFFKKFCSGPNFASATATPTSSATPTSTSARSSSTSTRRSEPSHTGYPKPVTINPNLSVGGYFLNDTGYNDVAILSVPSYESPDVQRFQDTMRDFIRMATKAGKTKLIFDMRGNGGGNAILGYDTFKQVFPQADQQPFGGTRYRANEALNIAGQITRDFSANQTYAQKNVTAFRDNFGSTTQDDVFLFTVGFNYQHQLNAKEEKFNSWEQMFGPDNINGDQFTSTLRYNFTDEASYTYPGFSVIGFLENSNETQTAQPFKAENMVMLHDGMCSSTCTIASELLKNQGGVRTIVVGGQPKFAPMQGIAGTKGAQNFGWDDIQVRMQIIYSLGSPEQQTAWNKTALGRTAFASQLFKRTAYSGNGSPAGGINLRDNLRANDESKTPLEFIYEAADCRMFYTAPMINDVTMVWKGVADRMFDGGTKAQCVEGSTGNPSTVSQGGQAKSGDLPRPPTSNAATHVLRGFRSCGWAALGTIILSILYL</sequence>
<keyword evidence="5" id="KW-1185">Reference proteome</keyword>
<dbReference type="EMBL" id="KZ805498">
    <property type="protein sequence ID" value="PVH95380.1"/>
    <property type="molecule type" value="Genomic_DNA"/>
</dbReference>
<dbReference type="Pfam" id="PF03572">
    <property type="entry name" value="Peptidase_S41"/>
    <property type="match status" value="1"/>
</dbReference>
<feature type="compositionally biased region" description="Low complexity" evidence="1">
    <location>
        <begin position="27"/>
        <end position="57"/>
    </location>
</feature>
<dbReference type="Proteomes" id="UP000244855">
    <property type="component" value="Unassembled WGS sequence"/>
</dbReference>
<organism evidence="4 5">
    <name type="scientific">Periconia macrospinosa</name>
    <dbReference type="NCBI Taxonomy" id="97972"/>
    <lineage>
        <taxon>Eukaryota</taxon>
        <taxon>Fungi</taxon>
        <taxon>Dikarya</taxon>
        <taxon>Ascomycota</taxon>
        <taxon>Pezizomycotina</taxon>
        <taxon>Dothideomycetes</taxon>
        <taxon>Pleosporomycetidae</taxon>
        <taxon>Pleosporales</taxon>
        <taxon>Massarineae</taxon>
        <taxon>Periconiaceae</taxon>
        <taxon>Periconia</taxon>
    </lineage>
</organism>
<evidence type="ECO:0000256" key="1">
    <source>
        <dbReference type="SAM" id="MobiDB-lite"/>
    </source>
</evidence>
<dbReference type="STRING" id="97972.A0A2V1DB97"/>
<dbReference type="SUPFAM" id="SSF52096">
    <property type="entry name" value="ClpP/crotonase"/>
    <property type="match status" value="1"/>
</dbReference>